<evidence type="ECO:0000313" key="3">
    <source>
        <dbReference type="EMBL" id="KIM96750.1"/>
    </source>
</evidence>
<accession>A0A0C3GKU5</accession>
<reference evidence="3 4" key="1">
    <citation type="submission" date="2014-04" db="EMBL/GenBank/DDBJ databases">
        <authorList>
            <consortium name="DOE Joint Genome Institute"/>
            <person name="Kuo A."/>
            <person name="Martino E."/>
            <person name="Perotto S."/>
            <person name="Kohler A."/>
            <person name="Nagy L.G."/>
            <person name="Floudas D."/>
            <person name="Copeland A."/>
            <person name="Barry K.W."/>
            <person name="Cichocki N."/>
            <person name="Veneault-Fourrey C."/>
            <person name="LaButti K."/>
            <person name="Lindquist E.A."/>
            <person name="Lipzen A."/>
            <person name="Lundell T."/>
            <person name="Morin E."/>
            <person name="Murat C."/>
            <person name="Sun H."/>
            <person name="Tunlid A."/>
            <person name="Henrissat B."/>
            <person name="Grigoriev I.V."/>
            <person name="Hibbett D.S."/>
            <person name="Martin F."/>
            <person name="Nordberg H.P."/>
            <person name="Cantor M.N."/>
            <person name="Hua S.X."/>
        </authorList>
    </citation>
    <scope>NUCLEOTIDE SEQUENCE [LARGE SCALE GENOMIC DNA]</scope>
    <source>
        <strain evidence="3 4">Zn</strain>
    </source>
</reference>
<dbReference type="InParanoid" id="A0A0C3GKU5"/>
<keyword evidence="4" id="KW-1185">Reference proteome</keyword>
<dbReference type="EMBL" id="KN832883">
    <property type="protein sequence ID" value="KIM96750.1"/>
    <property type="molecule type" value="Genomic_DNA"/>
</dbReference>
<dbReference type="Pfam" id="PF25278">
    <property type="entry name" value="DUF7872"/>
    <property type="match status" value="1"/>
</dbReference>
<evidence type="ECO:0000256" key="1">
    <source>
        <dbReference type="SAM" id="SignalP"/>
    </source>
</evidence>
<organism evidence="3 4">
    <name type="scientific">Oidiodendron maius (strain Zn)</name>
    <dbReference type="NCBI Taxonomy" id="913774"/>
    <lineage>
        <taxon>Eukaryota</taxon>
        <taxon>Fungi</taxon>
        <taxon>Dikarya</taxon>
        <taxon>Ascomycota</taxon>
        <taxon>Pezizomycotina</taxon>
        <taxon>Leotiomycetes</taxon>
        <taxon>Leotiomycetes incertae sedis</taxon>
        <taxon>Myxotrichaceae</taxon>
        <taxon>Oidiodendron</taxon>
    </lineage>
</organism>
<dbReference type="Proteomes" id="UP000054321">
    <property type="component" value="Unassembled WGS sequence"/>
</dbReference>
<keyword evidence="1" id="KW-0732">Signal</keyword>
<proteinExistence type="predicted"/>
<dbReference type="PANTHER" id="PTHR33339:SF1">
    <property type="entry name" value="LYSM DOMAIN-CONTAINING PROTEIN"/>
    <property type="match status" value="1"/>
</dbReference>
<sequence>MRTQILLAVCSFSTFWTSLAAPSALLQYRDTTSCPTGPLTADTWESYGVDVFLATWSAVNVTVTPTDNVQSLAASFGAPNFFCGLDETCNAGQPCVPVDIPAWYVLVAIQNWNSYMNAMNTALNFASTMISLALPGIVSDFYPNPTDNITPLQEIGKVFTTALSIVPFTGALGTASSVVTKGLTFVLGIVKPPALPNLFLDWSDVSTSLGKILEGDQNALSSAITTTLNSPVNSSTGINQIVAGGDFLGVNQNFTENDIQSALINSTTVLAISLIFQAQKIFIAATFSVNGNCADSTDNRGLKLSYLCVPNSSGEGYQDYLLTKNDGSSDGEPADLDDFANLLVNKYGISQQTFLVGPRDCLTANGGKQLTDSFNGTIPLDPTTQCLFNILVCNVDGGAADVGIVQDCQDQGLDV</sequence>
<feature type="chain" id="PRO_5002164924" description="DUF7872 domain-containing protein" evidence="1">
    <location>
        <begin position="21"/>
        <end position="415"/>
    </location>
</feature>
<gene>
    <name evidence="3" type="ORF">OIDMADRAFT_32668</name>
</gene>
<evidence type="ECO:0000313" key="4">
    <source>
        <dbReference type="Proteomes" id="UP000054321"/>
    </source>
</evidence>
<dbReference type="InterPro" id="IPR057194">
    <property type="entry name" value="DUF7872"/>
</dbReference>
<dbReference type="OrthoDB" id="2501761at2759"/>
<protein>
    <recommendedName>
        <fullName evidence="2">DUF7872 domain-containing protein</fullName>
    </recommendedName>
</protein>
<name>A0A0C3GKU5_OIDMZ</name>
<dbReference type="AlphaFoldDB" id="A0A0C3GKU5"/>
<feature type="domain" description="DUF7872" evidence="2">
    <location>
        <begin position="197"/>
        <end position="397"/>
    </location>
</feature>
<feature type="signal peptide" evidence="1">
    <location>
        <begin position="1"/>
        <end position="20"/>
    </location>
</feature>
<reference evidence="4" key="2">
    <citation type="submission" date="2015-01" db="EMBL/GenBank/DDBJ databases">
        <title>Evolutionary Origins and Diversification of the Mycorrhizal Mutualists.</title>
        <authorList>
            <consortium name="DOE Joint Genome Institute"/>
            <consortium name="Mycorrhizal Genomics Consortium"/>
            <person name="Kohler A."/>
            <person name="Kuo A."/>
            <person name="Nagy L.G."/>
            <person name="Floudas D."/>
            <person name="Copeland A."/>
            <person name="Barry K.W."/>
            <person name="Cichocki N."/>
            <person name="Veneault-Fourrey C."/>
            <person name="LaButti K."/>
            <person name="Lindquist E.A."/>
            <person name="Lipzen A."/>
            <person name="Lundell T."/>
            <person name="Morin E."/>
            <person name="Murat C."/>
            <person name="Riley R."/>
            <person name="Ohm R."/>
            <person name="Sun H."/>
            <person name="Tunlid A."/>
            <person name="Henrissat B."/>
            <person name="Grigoriev I.V."/>
            <person name="Hibbett D.S."/>
            <person name="Martin F."/>
        </authorList>
    </citation>
    <scope>NUCLEOTIDE SEQUENCE [LARGE SCALE GENOMIC DNA]</scope>
    <source>
        <strain evidence="4">Zn</strain>
    </source>
</reference>
<dbReference type="PANTHER" id="PTHR33339">
    <property type="entry name" value="LYSM DOMAIN-CONTAINING PROTEIN"/>
    <property type="match status" value="1"/>
</dbReference>
<dbReference type="STRING" id="913774.A0A0C3GKU5"/>
<evidence type="ECO:0000259" key="2">
    <source>
        <dbReference type="Pfam" id="PF25278"/>
    </source>
</evidence>
<dbReference type="HOGENOM" id="CLU_030195_0_0_1"/>